<keyword evidence="6" id="KW-0175">Coiled coil</keyword>
<evidence type="ECO:0000256" key="3">
    <source>
        <dbReference type="ARBA" id="ARBA00022801"/>
    </source>
</evidence>
<dbReference type="Pfam" id="PF13086">
    <property type="entry name" value="AAA_11"/>
    <property type="match status" value="2"/>
</dbReference>
<evidence type="ECO:0000313" key="8">
    <source>
        <dbReference type="EMBL" id="BBH95897.1"/>
    </source>
</evidence>
<comment type="similarity">
    <text evidence="1">Belongs to the DNA2/NAM7 helicase family.</text>
</comment>
<dbReference type="Pfam" id="PF13087">
    <property type="entry name" value="AAA_12"/>
    <property type="match status" value="1"/>
</dbReference>
<dbReference type="InterPro" id="IPR041679">
    <property type="entry name" value="DNA2/NAM7-like_C"/>
</dbReference>
<name>A0A455T8U9_9CHLR</name>
<dbReference type="EMBL" id="AP019377">
    <property type="protein sequence ID" value="BBH95897.1"/>
    <property type="molecule type" value="Genomic_DNA"/>
</dbReference>
<keyword evidence="3" id="KW-0378">Hydrolase</keyword>
<evidence type="ECO:0000259" key="7">
    <source>
        <dbReference type="SMART" id="SM00382"/>
    </source>
</evidence>
<proteinExistence type="inferred from homology"/>
<dbReference type="GO" id="GO:0016787">
    <property type="term" value="F:hydrolase activity"/>
    <property type="evidence" value="ECO:0007669"/>
    <property type="project" value="UniProtKB-KW"/>
</dbReference>
<dbReference type="CDD" id="cd18808">
    <property type="entry name" value="SF1_C_Upf1"/>
    <property type="match status" value="1"/>
</dbReference>
<keyword evidence="5" id="KW-0067">ATP-binding</keyword>
<evidence type="ECO:0000256" key="4">
    <source>
        <dbReference type="ARBA" id="ARBA00022806"/>
    </source>
</evidence>
<evidence type="ECO:0000256" key="5">
    <source>
        <dbReference type="ARBA" id="ARBA00022840"/>
    </source>
</evidence>
<evidence type="ECO:0000256" key="1">
    <source>
        <dbReference type="ARBA" id="ARBA00007913"/>
    </source>
</evidence>
<keyword evidence="2" id="KW-0547">Nucleotide-binding</keyword>
<dbReference type="InterPro" id="IPR041677">
    <property type="entry name" value="DNA2/NAM7_AAA_11"/>
</dbReference>
<dbReference type="InterPro" id="IPR027417">
    <property type="entry name" value="P-loop_NTPase"/>
</dbReference>
<dbReference type="PANTHER" id="PTHR43788">
    <property type="entry name" value="DNA2/NAM7 HELICASE FAMILY MEMBER"/>
    <property type="match status" value="1"/>
</dbReference>
<protein>
    <recommendedName>
        <fullName evidence="7">AAA+ ATPase domain-containing protein</fullName>
    </recommendedName>
</protein>
<dbReference type="AlphaFoldDB" id="A0A455T8U9"/>
<reference evidence="8" key="1">
    <citation type="submission" date="2018-12" db="EMBL/GenBank/DDBJ databases">
        <title>Novel natural products biosynthetic potential of the class Ktedonobacteria.</title>
        <authorList>
            <person name="Zheng Y."/>
            <person name="Saitou A."/>
            <person name="Wang C.M."/>
            <person name="Toyoda A."/>
            <person name="Minakuchi Y."/>
            <person name="Sekiguchi Y."/>
            <person name="Ueda K."/>
            <person name="Takano H."/>
            <person name="Sakai Y."/>
            <person name="Yokota A."/>
            <person name="Yabe S."/>
        </authorList>
    </citation>
    <scope>NUCLEOTIDE SEQUENCE</scope>
    <source>
        <strain evidence="8">A3-2</strain>
    </source>
</reference>
<evidence type="ECO:0000256" key="2">
    <source>
        <dbReference type="ARBA" id="ARBA00022741"/>
    </source>
</evidence>
<feature type="coiled-coil region" evidence="6">
    <location>
        <begin position="558"/>
        <end position="612"/>
    </location>
</feature>
<gene>
    <name evidence="8" type="ORF">KTA_40960</name>
</gene>
<evidence type="ECO:0000256" key="6">
    <source>
        <dbReference type="SAM" id="Coils"/>
    </source>
</evidence>
<dbReference type="InterPro" id="IPR050534">
    <property type="entry name" value="Coronavir_polyprotein_1ab"/>
</dbReference>
<dbReference type="InterPro" id="IPR003593">
    <property type="entry name" value="AAA+_ATPase"/>
</dbReference>
<dbReference type="PANTHER" id="PTHR43788:SF8">
    <property type="entry name" value="DNA-BINDING PROTEIN SMUBP-2"/>
    <property type="match status" value="1"/>
</dbReference>
<dbReference type="GO" id="GO:0043139">
    <property type="term" value="F:5'-3' DNA helicase activity"/>
    <property type="evidence" value="ECO:0007669"/>
    <property type="project" value="TreeGrafter"/>
</dbReference>
<dbReference type="InterPro" id="IPR047187">
    <property type="entry name" value="SF1_C_Upf1"/>
</dbReference>
<organism evidence="8">
    <name type="scientific">Thermogemmatispora argillosa</name>
    <dbReference type="NCBI Taxonomy" id="2045280"/>
    <lineage>
        <taxon>Bacteria</taxon>
        <taxon>Bacillati</taxon>
        <taxon>Chloroflexota</taxon>
        <taxon>Ktedonobacteria</taxon>
        <taxon>Thermogemmatisporales</taxon>
        <taxon>Thermogemmatisporaceae</taxon>
        <taxon>Thermogemmatispora</taxon>
    </lineage>
</organism>
<dbReference type="GO" id="GO:0005524">
    <property type="term" value="F:ATP binding"/>
    <property type="evidence" value="ECO:0007669"/>
    <property type="project" value="UniProtKB-KW"/>
</dbReference>
<sequence length="1019" mass="116050">MQDNSLSLRIMVLAVGRLSLTLPEQRRRYPAWPASVGHLQQELQGSYHTIPVLVRHDQTRGQPYLLLCTRAYALKVVPSPKGDAYIVLGIQPLGHRDHDALARGEALLLQIERWLLVNELADIPRAWQIWLRNGYEQIIAASQQQRASVRAQQAALASQQGEPATITPAQEALLTTLERTIQLMRKAEKASEQSKQPVFYSAVEPAGQVRYSGRDIYRFRLADQAQAAQLEHGLFLALEEHRELRGHVQDVEGDHFIVHFERAVDLDDLRAPQAFVPLGSEAAFRVQQEAIELLRAGQAENPFLLAVLAEDRYQPYPEPAPRPYPGLNADQARAFRRAFAVRDLLLVQGPPGTGKTHTISEIVRECARRGERVLVTARTHKAVDNVLQGLPRELDMLRVGQELLVSPEVRPLLIDERARSLQGSLLKATAELRKALERLVAHAGEIDRFAALCPQLQGQLAELNAACRTAWLRYSQERQRLQAAFSQERESLQQRYAASREQQKQIRRRGERLTRRAARARSRQHWPLLGAFWRWRLSHLQQRFIKLQRAFQAATAQEQQLAFDLAVLERRFDRLEQDEPLCSLRHQYEQAVTALQREQKRVSESLKRFQKELQAVLPAQELPAPASDYASLLQSLQDFASRWPTRLRPLLTLRLRLLQDWHATLEVRYQDLYPLLLRMANVIGATCIGSATARILSDVTFDLVLIDEAGQISLADLLVPLVRGKRAVLVGDHQQLPPMVDQTLRQHLAALSQQAEPGEEENAGEALSDIEMLLSKSMFELLVERVDEQHFVLLTEQYRMPERIACFVSKQFYGGKLRTADLTRLRRARCESNPLFPAPFTLIDTAEMKSSARKESGHYYNEAEARIIIKLVQRAQQRGRDWRIIVPYQEQAAFIRRLLEQVAGAYGLELPQMQALIATVDSFQGGESDLVLYSFTRSNPRHAVGFLQEHRRLNVALTRAREQLILIGDCTTLLNATSGGRPAEDFRRLMRDLLEHARSQGEYLSFQAYRDRLARGDVV</sequence>
<dbReference type="SMART" id="SM00382">
    <property type="entry name" value="AAA"/>
    <property type="match status" value="1"/>
</dbReference>
<keyword evidence="4" id="KW-0347">Helicase</keyword>
<dbReference type="SUPFAM" id="SSF52540">
    <property type="entry name" value="P-loop containing nucleoside triphosphate hydrolases"/>
    <property type="match status" value="1"/>
</dbReference>
<dbReference type="Gene3D" id="3.40.50.300">
    <property type="entry name" value="P-loop containing nucleotide triphosphate hydrolases"/>
    <property type="match status" value="3"/>
</dbReference>
<feature type="domain" description="AAA+ ATPase" evidence="7">
    <location>
        <begin position="341"/>
        <end position="796"/>
    </location>
</feature>
<accession>A0A455T8U9</accession>